<evidence type="ECO:0000313" key="3">
    <source>
        <dbReference type="Proteomes" id="UP000673691"/>
    </source>
</evidence>
<reference evidence="2 3" key="1">
    <citation type="journal article" name="Sci. Rep.">
        <title>Genome-scale phylogenetic analyses confirm Olpidium as the closest living zoosporic fungus to the non-flagellated, terrestrial fungi.</title>
        <authorList>
            <person name="Chang Y."/>
            <person name="Rochon D."/>
            <person name="Sekimoto S."/>
            <person name="Wang Y."/>
            <person name="Chovatia M."/>
            <person name="Sandor L."/>
            <person name="Salamov A."/>
            <person name="Grigoriev I.V."/>
            <person name="Stajich J.E."/>
            <person name="Spatafora J.W."/>
        </authorList>
    </citation>
    <scope>NUCLEOTIDE SEQUENCE [LARGE SCALE GENOMIC DNA]</scope>
    <source>
        <strain evidence="2">S191</strain>
    </source>
</reference>
<dbReference type="EMBL" id="JAEFCI010002634">
    <property type="protein sequence ID" value="KAG5462098.1"/>
    <property type="molecule type" value="Genomic_DNA"/>
</dbReference>
<organism evidence="2 3">
    <name type="scientific">Olpidium bornovanus</name>
    <dbReference type="NCBI Taxonomy" id="278681"/>
    <lineage>
        <taxon>Eukaryota</taxon>
        <taxon>Fungi</taxon>
        <taxon>Fungi incertae sedis</taxon>
        <taxon>Olpidiomycota</taxon>
        <taxon>Olpidiomycotina</taxon>
        <taxon>Olpidiomycetes</taxon>
        <taxon>Olpidiales</taxon>
        <taxon>Olpidiaceae</taxon>
        <taxon>Olpidium</taxon>
    </lineage>
</organism>
<dbReference type="Proteomes" id="UP000673691">
    <property type="component" value="Unassembled WGS sequence"/>
</dbReference>
<evidence type="ECO:0000256" key="1">
    <source>
        <dbReference type="SAM" id="MobiDB-lite"/>
    </source>
</evidence>
<dbReference type="AlphaFoldDB" id="A0A8H8DKW5"/>
<dbReference type="OrthoDB" id="241340at2759"/>
<name>A0A8H8DKW5_9FUNG</name>
<protein>
    <submittedName>
        <fullName evidence="2">Uncharacterized protein</fullName>
    </submittedName>
</protein>
<feature type="region of interest" description="Disordered" evidence="1">
    <location>
        <begin position="24"/>
        <end position="43"/>
    </location>
</feature>
<sequence>MVGPSAGEQDSPLAVAAVQPVAESLGPSNRCDPRGDVSSGGGADFVQKKIEPWELLAEADLNLVEGPTIREKVEKRAMLHRTLLRCAGAGLTRTCEVFNASELVIRSLKVGTNSMLFRSPRIRR</sequence>
<gene>
    <name evidence="2" type="ORF">BJ554DRAFT_5608</name>
</gene>
<proteinExistence type="predicted"/>
<keyword evidence="3" id="KW-1185">Reference proteome</keyword>
<comment type="caution">
    <text evidence="2">The sequence shown here is derived from an EMBL/GenBank/DDBJ whole genome shotgun (WGS) entry which is preliminary data.</text>
</comment>
<evidence type="ECO:0000313" key="2">
    <source>
        <dbReference type="EMBL" id="KAG5462098.1"/>
    </source>
</evidence>
<accession>A0A8H8DKW5</accession>